<accession>A0A6A6QRI0</accession>
<sequence>MSLRTARAWFRALHRKEPCDILRDGSQGGVHVLRMEHAGVFGLVSLMPALIMALKASKATAPDSQAFSHRGTGTGRAKVMQKSTILHLSGYSLGGCSHKSSIEYGGG</sequence>
<dbReference type="Proteomes" id="UP000799750">
    <property type="component" value="Unassembled WGS sequence"/>
</dbReference>
<name>A0A6A6QRI0_9PEZI</name>
<keyword evidence="2" id="KW-1185">Reference proteome</keyword>
<evidence type="ECO:0000313" key="1">
    <source>
        <dbReference type="EMBL" id="KAF2494965.1"/>
    </source>
</evidence>
<gene>
    <name evidence="1" type="ORF">BU16DRAFT_527886</name>
</gene>
<organism evidence="1 2">
    <name type="scientific">Lophium mytilinum</name>
    <dbReference type="NCBI Taxonomy" id="390894"/>
    <lineage>
        <taxon>Eukaryota</taxon>
        <taxon>Fungi</taxon>
        <taxon>Dikarya</taxon>
        <taxon>Ascomycota</taxon>
        <taxon>Pezizomycotina</taxon>
        <taxon>Dothideomycetes</taxon>
        <taxon>Pleosporomycetidae</taxon>
        <taxon>Mytilinidiales</taxon>
        <taxon>Mytilinidiaceae</taxon>
        <taxon>Lophium</taxon>
    </lineage>
</organism>
<dbReference type="EMBL" id="MU004190">
    <property type="protein sequence ID" value="KAF2494965.1"/>
    <property type="molecule type" value="Genomic_DNA"/>
</dbReference>
<evidence type="ECO:0000313" key="2">
    <source>
        <dbReference type="Proteomes" id="UP000799750"/>
    </source>
</evidence>
<protein>
    <submittedName>
        <fullName evidence="1">Uncharacterized protein</fullName>
    </submittedName>
</protein>
<proteinExistence type="predicted"/>
<reference evidence="1" key="1">
    <citation type="journal article" date="2020" name="Stud. Mycol.">
        <title>101 Dothideomycetes genomes: a test case for predicting lifestyles and emergence of pathogens.</title>
        <authorList>
            <person name="Haridas S."/>
            <person name="Albert R."/>
            <person name="Binder M."/>
            <person name="Bloem J."/>
            <person name="Labutti K."/>
            <person name="Salamov A."/>
            <person name="Andreopoulos B."/>
            <person name="Baker S."/>
            <person name="Barry K."/>
            <person name="Bills G."/>
            <person name="Bluhm B."/>
            <person name="Cannon C."/>
            <person name="Castanera R."/>
            <person name="Culley D."/>
            <person name="Daum C."/>
            <person name="Ezra D."/>
            <person name="Gonzalez J."/>
            <person name="Henrissat B."/>
            <person name="Kuo A."/>
            <person name="Liang C."/>
            <person name="Lipzen A."/>
            <person name="Lutzoni F."/>
            <person name="Magnuson J."/>
            <person name="Mondo S."/>
            <person name="Nolan M."/>
            <person name="Ohm R."/>
            <person name="Pangilinan J."/>
            <person name="Park H.-J."/>
            <person name="Ramirez L."/>
            <person name="Alfaro M."/>
            <person name="Sun H."/>
            <person name="Tritt A."/>
            <person name="Yoshinaga Y."/>
            <person name="Zwiers L.-H."/>
            <person name="Turgeon B."/>
            <person name="Goodwin S."/>
            <person name="Spatafora J."/>
            <person name="Crous P."/>
            <person name="Grigoriev I."/>
        </authorList>
    </citation>
    <scope>NUCLEOTIDE SEQUENCE</scope>
    <source>
        <strain evidence="1">CBS 269.34</strain>
    </source>
</reference>
<dbReference type="AlphaFoldDB" id="A0A6A6QRI0"/>